<keyword evidence="8 9" id="KW-0472">Membrane</keyword>
<keyword evidence="2" id="KW-0813">Transport</keyword>
<dbReference type="EMBL" id="QUMS01000004">
    <property type="protein sequence ID" value="REG06148.1"/>
    <property type="molecule type" value="Genomic_DNA"/>
</dbReference>
<keyword evidence="4" id="KW-0762">Sugar transport</keyword>
<dbReference type="GO" id="GO:0015577">
    <property type="term" value="F:galactitol transmembrane transporter activity"/>
    <property type="evidence" value="ECO:0007669"/>
    <property type="project" value="InterPro"/>
</dbReference>
<evidence type="ECO:0000256" key="4">
    <source>
        <dbReference type="ARBA" id="ARBA00022597"/>
    </source>
</evidence>
<dbReference type="Pfam" id="PF03611">
    <property type="entry name" value="EIIC-GAT"/>
    <property type="match status" value="1"/>
</dbReference>
<dbReference type="InterPro" id="IPR013853">
    <property type="entry name" value="EIIC-GAT"/>
</dbReference>
<evidence type="ECO:0000313" key="10">
    <source>
        <dbReference type="EMBL" id="REG06148.1"/>
    </source>
</evidence>
<name>A0A347ZQE1_9CHLR</name>
<evidence type="ECO:0000313" key="11">
    <source>
        <dbReference type="Proteomes" id="UP000256388"/>
    </source>
</evidence>
<feature type="transmembrane region" description="Helical" evidence="9">
    <location>
        <begin position="105"/>
        <end position="123"/>
    </location>
</feature>
<organism evidence="10 11">
    <name type="scientific">Pelolinea submarina</name>
    <dbReference type="NCBI Taxonomy" id="913107"/>
    <lineage>
        <taxon>Bacteria</taxon>
        <taxon>Bacillati</taxon>
        <taxon>Chloroflexota</taxon>
        <taxon>Anaerolineae</taxon>
        <taxon>Anaerolineales</taxon>
        <taxon>Anaerolineaceae</taxon>
        <taxon>Pelolinea</taxon>
    </lineage>
</organism>
<evidence type="ECO:0000256" key="1">
    <source>
        <dbReference type="ARBA" id="ARBA00004651"/>
    </source>
</evidence>
<comment type="subcellular location">
    <subcellularLocation>
        <location evidence="1">Cell membrane</location>
        <topology evidence="1">Multi-pass membrane protein</topology>
    </subcellularLocation>
</comment>
<dbReference type="GO" id="GO:0009401">
    <property type="term" value="P:phosphoenolpyruvate-dependent sugar phosphotransferase system"/>
    <property type="evidence" value="ECO:0007669"/>
    <property type="project" value="UniProtKB-KW"/>
</dbReference>
<dbReference type="AlphaFoldDB" id="A0A347ZQE1"/>
<keyword evidence="3" id="KW-1003">Cell membrane</keyword>
<protein>
    <submittedName>
        <fullName evidence="10">PTS system IIC component (Gat family)</fullName>
    </submittedName>
</protein>
<dbReference type="PANTHER" id="PTHR37324">
    <property type="entry name" value="PTS SYSTEM GALACTITOL-SPECIFIC EIIC COMPONENT"/>
    <property type="match status" value="1"/>
</dbReference>
<dbReference type="Proteomes" id="UP000256388">
    <property type="component" value="Unassembled WGS sequence"/>
</dbReference>
<feature type="transmembrane region" description="Helical" evidence="9">
    <location>
        <begin position="15"/>
        <end position="36"/>
    </location>
</feature>
<feature type="transmembrane region" description="Helical" evidence="9">
    <location>
        <begin position="373"/>
        <end position="391"/>
    </location>
</feature>
<dbReference type="PANTHER" id="PTHR37324:SF2">
    <property type="entry name" value="PTS SYSTEM GALACTITOL-SPECIFIC EIIC COMPONENT"/>
    <property type="match status" value="1"/>
</dbReference>
<dbReference type="OrthoDB" id="9787936at2"/>
<keyword evidence="11" id="KW-1185">Reference proteome</keyword>
<evidence type="ECO:0000256" key="5">
    <source>
        <dbReference type="ARBA" id="ARBA00022683"/>
    </source>
</evidence>
<feature type="transmembrane region" description="Helical" evidence="9">
    <location>
        <begin position="48"/>
        <end position="67"/>
    </location>
</feature>
<reference evidence="10 11" key="1">
    <citation type="submission" date="2018-08" db="EMBL/GenBank/DDBJ databases">
        <title>Genomic Encyclopedia of Type Strains, Phase IV (KMG-IV): sequencing the most valuable type-strain genomes for metagenomic binning, comparative biology and taxonomic classification.</title>
        <authorList>
            <person name="Goeker M."/>
        </authorList>
    </citation>
    <scope>NUCLEOTIDE SEQUENCE [LARGE SCALE GENOMIC DNA]</scope>
    <source>
        <strain evidence="10 11">DSM 23923</strain>
    </source>
</reference>
<feature type="transmembrane region" description="Helical" evidence="9">
    <location>
        <begin position="143"/>
        <end position="165"/>
    </location>
</feature>
<feature type="transmembrane region" description="Helical" evidence="9">
    <location>
        <begin position="254"/>
        <end position="274"/>
    </location>
</feature>
<dbReference type="InterPro" id="IPR004703">
    <property type="entry name" value="PTS_sugar-sp_permease"/>
</dbReference>
<evidence type="ECO:0000256" key="8">
    <source>
        <dbReference type="ARBA" id="ARBA00023136"/>
    </source>
</evidence>
<evidence type="ECO:0000256" key="6">
    <source>
        <dbReference type="ARBA" id="ARBA00022692"/>
    </source>
</evidence>
<evidence type="ECO:0000256" key="3">
    <source>
        <dbReference type="ARBA" id="ARBA00022475"/>
    </source>
</evidence>
<sequence>MTSALDLILQGLSQVVNTFGSIIVIPIILFFISLAFGIKANKAVQTALYAGIGLTGYSFLVGAYLPVVTPVVENMVKEAGINLPIVDMGWQVTAIVAYSTKAGMIYLALGLVFQLILFITGWTNVFQPSGLWDLYSYALWGSLIYFVTNDMFLSIALMLVLNLWATTFYEVLAKRWSKYYQYPNCTIVQLHNVDPVPFAIFSNWLLNKCGAYKIHWKPDDLREKLGFMGDPIALGFILGFMLGVLGNIKDLGTLAAWGQIATVAMGTAAVMAIFPRVAAIFAQAFTHLSAASRKFAVDKGREEIYVGVDDASGYGESATLITGIVLIPIMLLIAAVLPGNRVLPLVDLVAIPFAIQSFIAFSNGNIFKSIISAAVWFAGGLLIATATSPIFSQVYNSVAANATPGSLVTSFIIMNKPFWGGFTMFTMNSGWLAVAVLFVIYVVMTLWYKKNKVKVTDWLEKQAELDVESD</sequence>
<evidence type="ECO:0000256" key="2">
    <source>
        <dbReference type="ARBA" id="ARBA00022448"/>
    </source>
</evidence>
<keyword evidence="5" id="KW-0598">Phosphotransferase system</keyword>
<proteinExistence type="predicted"/>
<feature type="transmembrane region" description="Helical" evidence="9">
    <location>
        <begin position="225"/>
        <end position="248"/>
    </location>
</feature>
<feature type="transmembrane region" description="Helical" evidence="9">
    <location>
        <begin position="343"/>
        <end position="361"/>
    </location>
</feature>
<keyword evidence="6 9" id="KW-0812">Transmembrane</keyword>
<feature type="transmembrane region" description="Helical" evidence="9">
    <location>
        <begin position="318"/>
        <end position="337"/>
    </location>
</feature>
<evidence type="ECO:0000256" key="9">
    <source>
        <dbReference type="SAM" id="Phobius"/>
    </source>
</evidence>
<gene>
    <name evidence="10" type="ORF">DFR64_2579</name>
</gene>
<feature type="transmembrane region" description="Helical" evidence="9">
    <location>
        <begin position="429"/>
        <end position="448"/>
    </location>
</feature>
<dbReference type="PIRSF" id="PIRSF006304">
    <property type="entry name" value="GatC"/>
    <property type="match status" value="1"/>
</dbReference>
<comment type="caution">
    <text evidence="10">The sequence shown here is derived from an EMBL/GenBank/DDBJ whole genome shotgun (WGS) entry which is preliminary data.</text>
</comment>
<accession>A0A347ZQE1</accession>
<dbReference type="RefSeq" id="WP_116225849.1">
    <property type="nucleotide sequence ID" value="NZ_AP018437.1"/>
</dbReference>
<keyword evidence="7 9" id="KW-1133">Transmembrane helix</keyword>
<evidence type="ECO:0000256" key="7">
    <source>
        <dbReference type="ARBA" id="ARBA00022989"/>
    </source>
</evidence>
<dbReference type="GO" id="GO:0005886">
    <property type="term" value="C:plasma membrane"/>
    <property type="evidence" value="ECO:0007669"/>
    <property type="project" value="UniProtKB-SubCell"/>
</dbReference>